<keyword evidence="3" id="KW-0813">Transport</keyword>
<dbReference type="InterPro" id="IPR004695">
    <property type="entry name" value="SLAC1/Mae1/Ssu1/TehA"/>
</dbReference>
<feature type="transmembrane region" description="Helical" evidence="8">
    <location>
        <begin position="256"/>
        <end position="277"/>
    </location>
</feature>
<evidence type="ECO:0000256" key="4">
    <source>
        <dbReference type="ARBA" id="ARBA00022475"/>
    </source>
</evidence>
<feature type="transmembrane region" description="Helical" evidence="8">
    <location>
        <begin position="157"/>
        <end position="176"/>
    </location>
</feature>
<feature type="transmembrane region" description="Helical" evidence="8">
    <location>
        <begin position="110"/>
        <end position="137"/>
    </location>
</feature>
<evidence type="ECO:0000256" key="5">
    <source>
        <dbReference type="ARBA" id="ARBA00022692"/>
    </source>
</evidence>
<keyword evidence="4" id="KW-1003">Cell membrane</keyword>
<evidence type="ECO:0000256" key="3">
    <source>
        <dbReference type="ARBA" id="ARBA00022448"/>
    </source>
</evidence>
<dbReference type="PANTHER" id="PTHR31686:SF1">
    <property type="entry name" value="SULFITE EFFLUX PUMP SSU1"/>
    <property type="match status" value="1"/>
</dbReference>
<dbReference type="Proteomes" id="UP001351900">
    <property type="component" value="Unassembled WGS sequence"/>
</dbReference>
<keyword evidence="6 8" id="KW-1133">Transmembrane helix</keyword>
<keyword evidence="5 8" id="KW-0812">Transmembrane</keyword>
<feature type="transmembrane region" description="Helical" evidence="8">
    <location>
        <begin position="188"/>
        <end position="214"/>
    </location>
</feature>
<dbReference type="InterPro" id="IPR051629">
    <property type="entry name" value="Sulfite_efflux_TDT"/>
</dbReference>
<name>A0ABU7V8T3_9MICO</name>
<feature type="transmembrane region" description="Helical" evidence="8">
    <location>
        <begin position="317"/>
        <end position="341"/>
    </location>
</feature>
<evidence type="ECO:0000256" key="8">
    <source>
        <dbReference type="SAM" id="Phobius"/>
    </source>
</evidence>
<organism evidence="9 10">
    <name type="scientific">Microbacterium schleiferi</name>
    <dbReference type="NCBI Taxonomy" id="69362"/>
    <lineage>
        <taxon>Bacteria</taxon>
        <taxon>Bacillati</taxon>
        <taxon>Actinomycetota</taxon>
        <taxon>Actinomycetes</taxon>
        <taxon>Micrococcales</taxon>
        <taxon>Microbacteriaceae</taxon>
        <taxon>Microbacterium</taxon>
    </lineage>
</organism>
<dbReference type="EMBL" id="JAZHOV010000005">
    <property type="protein sequence ID" value="MEF2255503.1"/>
    <property type="molecule type" value="Genomic_DNA"/>
</dbReference>
<feature type="transmembrane region" description="Helical" evidence="8">
    <location>
        <begin position="226"/>
        <end position="244"/>
    </location>
</feature>
<evidence type="ECO:0000256" key="7">
    <source>
        <dbReference type="ARBA" id="ARBA00023136"/>
    </source>
</evidence>
<keyword evidence="10" id="KW-1185">Reference proteome</keyword>
<evidence type="ECO:0000256" key="2">
    <source>
        <dbReference type="ARBA" id="ARBA00008566"/>
    </source>
</evidence>
<accession>A0ABU7V8T3</accession>
<protein>
    <recommendedName>
        <fullName evidence="11">C4-dicarboxylate ABC transporter</fullName>
    </recommendedName>
</protein>
<evidence type="ECO:0000256" key="1">
    <source>
        <dbReference type="ARBA" id="ARBA00004651"/>
    </source>
</evidence>
<feature type="transmembrane region" description="Helical" evidence="8">
    <location>
        <begin position="44"/>
        <end position="64"/>
    </location>
</feature>
<dbReference type="RefSeq" id="WP_331791759.1">
    <property type="nucleotide sequence ID" value="NZ_BAAAUO010000011.1"/>
</dbReference>
<keyword evidence="7 8" id="KW-0472">Membrane</keyword>
<sequence>MSTVAPQNRLATFHPAWGAALMTLAGAALLAFRDPLAATDADTAAGLVLLVLAALVGAGVTVVSMARLTRHPSAFRTDLDNPGIGAMIASWPAGLLVLALATLEAGTSGAVAATVALGTGMALFVPGLLGTLAVGYMFYSRVIGIVDVPLAAMSGNWFVPVVPLVLVPSILVRALALGLGGDPAQWTFAALAGWGIGFGLFMLLAAIIGSRLLLAAPPPPHLAPSWWVWLAPLGAGGLGVIALSRMGSAADAVSGLTTIAVPLASVMWAFATWWMLLALRVLFRERRTLHFHIGWWGFGFPTAAFATLTLELGRLWAIAWLTPLAIALWIVLLLLIVWLGYRTVRGAVDGSLWRR</sequence>
<evidence type="ECO:0008006" key="11">
    <source>
        <dbReference type="Google" id="ProtNLM"/>
    </source>
</evidence>
<feature type="transmembrane region" description="Helical" evidence="8">
    <location>
        <begin position="12"/>
        <end position="32"/>
    </location>
</feature>
<dbReference type="Gene3D" id="1.50.10.150">
    <property type="entry name" value="Voltage-dependent anion channel"/>
    <property type="match status" value="1"/>
</dbReference>
<reference evidence="9 10" key="1">
    <citation type="submission" date="2024-01" db="EMBL/GenBank/DDBJ databases">
        <title>the genome sequence of strain Microbacterium schleiferi NBRC 15075.</title>
        <authorList>
            <person name="Ding Y."/>
            <person name="Zhang G."/>
        </authorList>
    </citation>
    <scope>NUCLEOTIDE SEQUENCE [LARGE SCALE GENOMIC DNA]</scope>
    <source>
        <strain evidence="9 10">NBRC 15075</strain>
    </source>
</reference>
<dbReference type="PANTHER" id="PTHR31686">
    <property type="match status" value="1"/>
</dbReference>
<dbReference type="InterPro" id="IPR038665">
    <property type="entry name" value="Voltage-dep_anion_channel_sf"/>
</dbReference>
<comment type="subcellular location">
    <subcellularLocation>
        <location evidence="1">Cell membrane</location>
        <topology evidence="1">Multi-pass membrane protein</topology>
    </subcellularLocation>
</comment>
<gene>
    <name evidence="9" type="ORF">V2V91_10225</name>
</gene>
<comment type="similarity">
    <text evidence="2">Belongs to the tellurite-resistance/dicarboxylate transporter (TDT) family.</text>
</comment>
<feature type="transmembrane region" description="Helical" evidence="8">
    <location>
        <begin position="84"/>
        <end position="103"/>
    </location>
</feature>
<evidence type="ECO:0000313" key="10">
    <source>
        <dbReference type="Proteomes" id="UP001351900"/>
    </source>
</evidence>
<evidence type="ECO:0000256" key="6">
    <source>
        <dbReference type="ARBA" id="ARBA00022989"/>
    </source>
</evidence>
<comment type="caution">
    <text evidence="9">The sequence shown here is derived from an EMBL/GenBank/DDBJ whole genome shotgun (WGS) entry which is preliminary data.</text>
</comment>
<proteinExistence type="inferred from homology"/>
<evidence type="ECO:0000313" key="9">
    <source>
        <dbReference type="EMBL" id="MEF2255503.1"/>
    </source>
</evidence>
<dbReference type="Pfam" id="PF03595">
    <property type="entry name" value="SLAC1"/>
    <property type="match status" value="1"/>
</dbReference>